<dbReference type="EMBL" id="JAAGMN010007692">
    <property type="protein sequence ID" value="NEE19094.1"/>
    <property type="molecule type" value="Genomic_DNA"/>
</dbReference>
<dbReference type="AlphaFoldDB" id="A0A6G3XN54"/>
<dbReference type="Gene3D" id="3.30.559.10">
    <property type="entry name" value="Chloramphenicol acetyltransferase-like domain"/>
    <property type="match status" value="1"/>
</dbReference>
<dbReference type="InterPro" id="IPR001242">
    <property type="entry name" value="Condensation_dom"/>
</dbReference>
<dbReference type="SUPFAM" id="SSF52777">
    <property type="entry name" value="CoA-dependent acyltransferases"/>
    <property type="match status" value="1"/>
</dbReference>
<dbReference type="GO" id="GO:0003824">
    <property type="term" value="F:catalytic activity"/>
    <property type="evidence" value="ECO:0007669"/>
    <property type="project" value="InterPro"/>
</dbReference>
<comment type="caution">
    <text evidence="2">The sequence shown here is derived from an EMBL/GenBank/DDBJ whole genome shotgun (WGS) entry which is preliminary data.</text>
</comment>
<proteinExistence type="predicted"/>
<protein>
    <recommendedName>
        <fullName evidence="1">Condensation domain-containing protein</fullName>
    </recommendedName>
</protein>
<dbReference type="GO" id="GO:0044550">
    <property type="term" value="P:secondary metabolite biosynthetic process"/>
    <property type="evidence" value="ECO:0007669"/>
    <property type="project" value="TreeGrafter"/>
</dbReference>
<accession>A0A6G3XN54</accession>
<sequence>QYADYALWQREVLGSIDDPDSVLALQIDHWKAALAGLPDQLELQTDRPRPAVSSHGGGFVPLTVGPETHARLLEIARGSGASLFMVMQAALATLLNRMGGGDDVPIGTSVAGRDDESLADLVGFFVNTLVLRNDLTGDPTFRELLDRVREWDLSAFAHQDV</sequence>
<dbReference type="PANTHER" id="PTHR45527">
    <property type="entry name" value="NONRIBOSOMAL PEPTIDE SYNTHETASE"/>
    <property type="match status" value="1"/>
</dbReference>
<dbReference type="InterPro" id="IPR023213">
    <property type="entry name" value="CAT-like_dom_sf"/>
</dbReference>
<name>A0A6G3XN54_9ACTN</name>
<organism evidence="2">
    <name type="scientific">Streptomyces sp. SID7499</name>
    <dbReference type="NCBI Taxonomy" id="2706086"/>
    <lineage>
        <taxon>Bacteria</taxon>
        <taxon>Bacillati</taxon>
        <taxon>Actinomycetota</taxon>
        <taxon>Actinomycetes</taxon>
        <taxon>Kitasatosporales</taxon>
        <taxon>Streptomycetaceae</taxon>
        <taxon>Streptomyces</taxon>
    </lineage>
</organism>
<reference evidence="2" key="1">
    <citation type="submission" date="2020-01" db="EMBL/GenBank/DDBJ databases">
        <title>Insect and environment-associated Actinomycetes.</title>
        <authorList>
            <person name="Currrie C."/>
            <person name="Chevrette M."/>
            <person name="Carlson C."/>
            <person name="Stubbendieck R."/>
            <person name="Wendt-Pienkowski E."/>
        </authorList>
    </citation>
    <scope>NUCLEOTIDE SEQUENCE</scope>
    <source>
        <strain evidence="2">SID7499</strain>
    </source>
</reference>
<dbReference type="PANTHER" id="PTHR45527:SF1">
    <property type="entry name" value="FATTY ACID SYNTHASE"/>
    <property type="match status" value="1"/>
</dbReference>
<dbReference type="GO" id="GO:0008610">
    <property type="term" value="P:lipid biosynthetic process"/>
    <property type="evidence" value="ECO:0007669"/>
    <property type="project" value="UniProtKB-ARBA"/>
</dbReference>
<dbReference type="GO" id="GO:0005829">
    <property type="term" value="C:cytosol"/>
    <property type="evidence" value="ECO:0007669"/>
    <property type="project" value="TreeGrafter"/>
</dbReference>
<dbReference type="GO" id="GO:0031177">
    <property type="term" value="F:phosphopantetheine binding"/>
    <property type="evidence" value="ECO:0007669"/>
    <property type="project" value="TreeGrafter"/>
</dbReference>
<evidence type="ECO:0000313" key="2">
    <source>
        <dbReference type="EMBL" id="NEE19094.1"/>
    </source>
</evidence>
<gene>
    <name evidence="2" type="ORF">G3M58_73095</name>
</gene>
<feature type="non-terminal residue" evidence="2">
    <location>
        <position position="161"/>
    </location>
</feature>
<dbReference type="GO" id="GO:0043041">
    <property type="term" value="P:amino acid activation for nonribosomal peptide biosynthetic process"/>
    <property type="evidence" value="ECO:0007669"/>
    <property type="project" value="TreeGrafter"/>
</dbReference>
<dbReference type="Gene3D" id="3.30.559.30">
    <property type="entry name" value="Nonribosomal peptide synthetase, condensation domain"/>
    <property type="match status" value="1"/>
</dbReference>
<feature type="non-terminal residue" evidence="2">
    <location>
        <position position="1"/>
    </location>
</feature>
<feature type="domain" description="Condensation" evidence="1">
    <location>
        <begin position="2"/>
        <end position="161"/>
    </location>
</feature>
<evidence type="ECO:0000259" key="1">
    <source>
        <dbReference type="Pfam" id="PF00668"/>
    </source>
</evidence>
<dbReference type="Pfam" id="PF00668">
    <property type="entry name" value="Condensation"/>
    <property type="match status" value="1"/>
</dbReference>